<dbReference type="SUPFAM" id="SSF50800">
    <property type="entry name" value="PK beta-barrel domain-like"/>
    <property type="match status" value="1"/>
</dbReference>
<feature type="non-terminal residue" evidence="2">
    <location>
        <position position="1"/>
    </location>
</feature>
<name>A0A147B9E1_9ACAR</name>
<feature type="domain" description="MOSC" evidence="1">
    <location>
        <begin position="94"/>
        <end position="245"/>
    </location>
</feature>
<evidence type="ECO:0000313" key="2">
    <source>
        <dbReference type="EMBL" id="JAR87400.1"/>
    </source>
</evidence>
<proteinExistence type="predicted"/>
<protein>
    <submittedName>
        <fullName evidence="2">Molybdopterin cofactor</fullName>
    </submittedName>
</protein>
<dbReference type="Pfam" id="PF03473">
    <property type="entry name" value="MOSC"/>
    <property type="match status" value="1"/>
</dbReference>
<dbReference type="SUPFAM" id="SSF141673">
    <property type="entry name" value="MOSC N-terminal domain-like"/>
    <property type="match status" value="1"/>
</dbReference>
<evidence type="ECO:0000259" key="1">
    <source>
        <dbReference type="PROSITE" id="PS51340"/>
    </source>
</evidence>
<dbReference type="GO" id="GO:0030151">
    <property type="term" value="F:molybdenum ion binding"/>
    <property type="evidence" value="ECO:0007669"/>
    <property type="project" value="InterPro"/>
</dbReference>
<accession>A0A147B9E1</accession>
<dbReference type="GO" id="GO:0003824">
    <property type="term" value="F:catalytic activity"/>
    <property type="evidence" value="ECO:0007669"/>
    <property type="project" value="InterPro"/>
</dbReference>
<organism evidence="2">
    <name type="scientific">Alectorobius mimon</name>
    <dbReference type="NCBI Taxonomy" id="360319"/>
    <lineage>
        <taxon>Eukaryota</taxon>
        <taxon>Metazoa</taxon>
        <taxon>Ecdysozoa</taxon>
        <taxon>Arthropoda</taxon>
        <taxon>Chelicerata</taxon>
        <taxon>Arachnida</taxon>
        <taxon>Acari</taxon>
        <taxon>Parasitiformes</taxon>
        <taxon>Ixodida</taxon>
        <taxon>Ixodoidea</taxon>
        <taxon>Argasidae</taxon>
        <taxon>Ornithodorinae</taxon>
        <taxon>Alectorobius</taxon>
    </lineage>
</organism>
<dbReference type="PANTHER" id="PTHR14237">
    <property type="entry name" value="MOLYBDOPTERIN COFACTOR SULFURASE MOSC"/>
    <property type="match status" value="1"/>
</dbReference>
<dbReference type="PANTHER" id="PTHR14237:SF19">
    <property type="entry name" value="MITOCHONDRIAL AMIDOXIME REDUCING COMPONENT 1"/>
    <property type="match status" value="1"/>
</dbReference>
<dbReference type="InterPro" id="IPR005303">
    <property type="entry name" value="MOCOS_middle"/>
</dbReference>
<dbReference type="PROSITE" id="PS51340">
    <property type="entry name" value="MOSC"/>
    <property type="match status" value="1"/>
</dbReference>
<dbReference type="InterPro" id="IPR011037">
    <property type="entry name" value="Pyrv_Knase-like_insert_dom_sf"/>
</dbReference>
<dbReference type="InterPro" id="IPR005302">
    <property type="entry name" value="MoCF_Sase_C"/>
</dbReference>
<dbReference type="EMBL" id="GEIB01000498">
    <property type="protein sequence ID" value="JAR87400.1"/>
    <property type="molecule type" value="Transcribed_RNA"/>
</dbReference>
<reference evidence="2" key="1">
    <citation type="submission" date="2016-03" db="EMBL/GenBank/DDBJ databases">
        <title>Gut transcriptome analysis on engorged females of Ornithodoros mimon (Acari: Argasidae) and phylogenetic inferences of soft ticks.</title>
        <authorList>
            <person name="Landulfo G.A."/>
            <person name="Giovanni D."/>
            <person name="Carvalho E."/>
            <person name="Junqueira-de-Azevedo I."/>
            <person name="Patane J."/>
            <person name="Mendoca R."/>
            <person name="Barros-Battesti D."/>
        </authorList>
    </citation>
    <scope>NUCLEOTIDE SEQUENCE</scope>
    <source>
        <strain evidence="2">Females</strain>
        <tissue evidence="2">Gut</tissue>
    </source>
</reference>
<dbReference type="GO" id="GO:0030170">
    <property type="term" value="F:pyridoxal phosphate binding"/>
    <property type="evidence" value="ECO:0007669"/>
    <property type="project" value="InterPro"/>
</dbReference>
<sequence length="252" mass="28568">FEDLRDRCMLLLEGDIFVTQRQEPSLALVRLSYNDGMIYVSADGMPTISFSALDRDIYSKESKTVRVRKFTYTAVEAPEEVSTWFGRYLKKDNIRLVRILQEKCVHPEGAPIAFQDEASFHVLSEASLQDLNSRLSGATVSELNFRPNFFIDGCEPYAEDRWRYVQVGDAVIEFFDRCARCLQTTVDPESGVKSVTKEPLTSLRTYRVDTSEEGKEKYNLVPLLGVLYFLHKEGTAAAGDEVRAVVADKPLL</sequence>
<dbReference type="AlphaFoldDB" id="A0A147B9E1"/>
<dbReference type="Pfam" id="PF03476">
    <property type="entry name" value="MOSC_N"/>
    <property type="match status" value="1"/>
</dbReference>